<dbReference type="PANTHER" id="PTHR40619">
    <property type="entry name" value="FUNGAL STAND N-TERMINAL GOODBYE DOMAIN-CONTAINING PROTEIN"/>
    <property type="match status" value="1"/>
</dbReference>
<dbReference type="Pfam" id="PF24883">
    <property type="entry name" value="NPHP3_N"/>
    <property type="match status" value="1"/>
</dbReference>
<gene>
    <name evidence="3" type="ORF">EAE98_001592</name>
</gene>
<dbReference type="RefSeq" id="XP_038814196.1">
    <property type="nucleotide sequence ID" value="XM_038949211.1"/>
</dbReference>
<evidence type="ECO:0000313" key="4">
    <source>
        <dbReference type="Proteomes" id="UP000783213"/>
    </source>
</evidence>
<reference evidence="3 4" key="1">
    <citation type="journal article" date="2020" name="Genome Biol. Evol.">
        <title>Comparative genomics of Sclerotiniaceae.</title>
        <authorList>
            <person name="Valero Jimenez C.A."/>
            <person name="Steentjes M."/>
            <person name="Scholten O.E."/>
            <person name="Van Kan J.A.L."/>
        </authorList>
    </citation>
    <scope>NUCLEOTIDE SEQUENCE [LARGE SCALE GENOMIC DNA]</scope>
    <source>
        <strain evidence="3 4">B1</strain>
    </source>
</reference>
<name>A0ABQ7IY95_9HELO</name>
<dbReference type="PANTHER" id="PTHR40619:SF3">
    <property type="entry name" value="FUNGAL STAND N-TERMINAL GOODBYE DOMAIN-CONTAINING PROTEIN"/>
    <property type="match status" value="1"/>
</dbReference>
<keyword evidence="1" id="KW-0677">Repeat</keyword>
<dbReference type="EMBL" id="RCSX01000003">
    <property type="protein sequence ID" value="KAF7937278.1"/>
    <property type="molecule type" value="Genomic_DNA"/>
</dbReference>
<dbReference type="Proteomes" id="UP000783213">
    <property type="component" value="Unassembled WGS sequence"/>
</dbReference>
<evidence type="ECO:0000256" key="1">
    <source>
        <dbReference type="ARBA" id="ARBA00022737"/>
    </source>
</evidence>
<comment type="caution">
    <text evidence="3">The sequence shown here is derived from an EMBL/GenBank/DDBJ whole genome shotgun (WGS) entry which is preliminary data.</text>
</comment>
<evidence type="ECO:0000259" key="2">
    <source>
        <dbReference type="Pfam" id="PF24883"/>
    </source>
</evidence>
<accession>A0ABQ7IY95</accession>
<dbReference type="InterPro" id="IPR056884">
    <property type="entry name" value="NPHP3-like_N"/>
</dbReference>
<evidence type="ECO:0000313" key="3">
    <source>
        <dbReference type="EMBL" id="KAF7937278.1"/>
    </source>
</evidence>
<dbReference type="GeneID" id="62228366"/>
<protein>
    <recommendedName>
        <fullName evidence="2">Nephrocystin 3-like N-terminal domain-containing protein</fullName>
    </recommendedName>
</protein>
<feature type="domain" description="Nephrocystin 3-like N-terminal" evidence="2">
    <location>
        <begin position="358"/>
        <end position="533"/>
    </location>
</feature>
<sequence>MSLDPVLHRFVDASSIGVMHLQPYGNQHVQPTPRPLPPKVETMKFWDKIFPSAMKFLRACEEPYDHRKSEFEIRTSQTWAEICRRLGNAREIYEHRVAANKAEKLINKARIGLRTGMDKGAGPLKQAAQFVPDIDIASPIIGAVKVLFGAYQNAMKVREVINDGFDDLSTGIAFIDIDFYVTQFPNDPNIIKASEDLVLAIFKAVEHAIGFYIGHQIKRAMSAVFGGDSYQERLKNSLSDIKSCSRLLKCEGEKSEFHYNSESRRQDRQESATMSYQLNATNQFLYLLFESERRHYQSLAEQIYTISRAPSPQPVIQAIYTPKHIWKMLRIPKLDDVDISHNMSRAASFLPEDNGRAEQLVGTTQFQTWILDHRMNKLLVHGDFGINKPESPFSVLCAKLMQALRSQSGFISLVFFCGCHRAPRDHHSGPLNMIRSLVAQVLEQFTQIPDTLVNDVNLASVDAGEIQHLCTLFVCLVRQLPATTTIVCMIDGIQFYEQDQYENDMEVVLVCLLSLADNEDPSISVRFKILLTSPRPTTRVRRRFQIGISLLNMASVTSNEQGPSQARLERQLASSGFSR</sequence>
<keyword evidence="4" id="KW-1185">Reference proteome</keyword>
<organism evidence="3 4">
    <name type="scientific">Botrytis deweyae</name>
    <dbReference type="NCBI Taxonomy" id="2478750"/>
    <lineage>
        <taxon>Eukaryota</taxon>
        <taxon>Fungi</taxon>
        <taxon>Dikarya</taxon>
        <taxon>Ascomycota</taxon>
        <taxon>Pezizomycotina</taxon>
        <taxon>Leotiomycetes</taxon>
        <taxon>Helotiales</taxon>
        <taxon>Sclerotiniaceae</taxon>
        <taxon>Botrytis</taxon>
    </lineage>
</organism>
<proteinExistence type="predicted"/>